<evidence type="ECO:0000256" key="1">
    <source>
        <dbReference type="SAM" id="Phobius"/>
    </source>
</evidence>
<comment type="caution">
    <text evidence="2">The sequence shown here is derived from an EMBL/GenBank/DDBJ whole genome shotgun (WGS) entry which is preliminary data.</text>
</comment>
<gene>
    <name evidence="2" type="ORF">HNQ64_002344</name>
</gene>
<keyword evidence="1" id="KW-0472">Membrane</keyword>
<dbReference type="Proteomes" id="UP000534294">
    <property type="component" value="Unassembled WGS sequence"/>
</dbReference>
<evidence type="ECO:0000313" key="2">
    <source>
        <dbReference type="EMBL" id="MBB5038086.1"/>
    </source>
</evidence>
<keyword evidence="1" id="KW-1133">Transmembrane helix</keyword>
<keyword evidence="3" id="KW-1185">Reference proteome</keyword>
<accession>A0A7W7YKW2</accession>
<reference evidence="2 3" key="1">
    <citation type="submission" date="2020-08" db="EMBL/GenBank/DDBJ databases">
        <title>Genomic Encyclopedia of Type Strains, Phase IV (KMG-IV): sequencing the most valuable type-strain genomes for metagenomic binning, comparative biology and taxonomic classification.</title>
        <authorList>
            <person name="Goeker M."/>
        </authorList>
    </citation>
    <scope>NUCLEOTIDE SEQUENCE [LARGE SCALE GENOMIC DNA]</scope>
    <source>
        <strain evidence="2 3">DSM 12251</strain>
    </source>
</reference>
<name>A0A7W7YKW2_9BACT</name>
<keyword evidence="1" id="KW-0812">Transmembrane</keyword>
<sequence>MNLLYPRFTLRQFGWMLVFGLIGSIIAGLYGIVHDQITLRLGVEYFTKFKLLQFYYLDPSAPIHITAMKIGFLATWWVGFFAAWFMARLTLPHESVPQAARRCASGVGGMMIAAATLALMAAQWAPKSLADPRLPAWEDMLISYNIQDPLAFIRVGYIHNASYLGGLLGLLAALFWLRVTRPVKATPV</sequence>
<dbReference type="RefSeq" id="WP_184208576.1">
    <property type="nucleotide sequence ID" value="NZ_JACHIF010000004.1"/>
</dbReference>
<proteinExistence type="predicted"/>
<dbReference type="AlphaFoldDB" id="A0A7W7YKW2"/>
<dbReference type="EMBL" id="JACHIF010000004">
    <property type="protein sequence ID" value="MBB5038086.1"/>
    <property type="molecule type" value="Genomic_DNA"/>
</dbReference>
<organism evidence="2 3">
    <name type="scientific">Prosthecobacter dejongeii</name>
    <dbReference type="NCBI Taxonomy" id="48465"/>
    <lineage>
        <taxon>Bacteria</taxon>
        <taxon>Pseudomonadati</taxon>
        <taxon>Verrucomicrobiota</taxon>
        <taxon>Verrucomicrobiia</taxon>
        <taxon>Verrucomicrobiales</taxon>
        <taxon>Verrucomicrobiaceae</taxon>
        <taxon>Prosthecobacter</taxon>
    </lineage>
</organism>
<protein>
    <submittedName>
        <fullName evidence="2">Uncharacterized protein</fullName>
    </submittedName>
</protein>
<feature type="transmembrane region" description="Helical" evidence="1">
    <location>
        <begin position="70"/>
        <end position="91"/>
    </location>
</feature>
<feature type="transmembrane region" description="Helical" evidence="1">
    <location>
        <begin position="12"/>
        <end position="33"/>
    </location>
</feature>
<feature type="transmembrane region" description="Helical" evidence="1">
    <location>
        <begin position="103"/>
        <end position="125"/>
    </location>
</feature>
<feature type="transmembrane region" description="Helical" evidence="1">
    <location>
        <begin position="157"/>
        <end position="177"/>
    </location>
</feature>
<evidence type="ECO:0000313" key="3">
    <source>
        <dbReference type="Proteomes" id="UP000534294"/>
    </source>
</evidence>